<accession>A0A391P1L6</accession>
<dbReference type="PANTHER" id="PTHR33418:SF1">
    <property type="entry name" value="HELICASE-ASSOCIATED DOMAIN-CONTAINING PROTEIN"/>
    <property type="match status" value="1"/>
</dbReference>
<feature type="region of interest" description="Disordered" evidence="1">
    <location>
        <begin position="1"/>
        <end position="61"/>
    </location>
</feature>
<dbReference type="OrthoDB" id="44064at2759"/>
<comment type="caution">
    <text evidence="3">The sequence shown here is derived from an EMBL/GenBank/DDBJ whole genome shotgun (WGS) entry which is preliminary data.</text>
</comment>
<protein>
    <recommendedName>
        <fullName evidence="2">Helicase-associated domain-containing protein</fullName>
    </recommendedName>
</protein>
<dbReference type="PANTHER" id="PTHR33418">
    <property type="entry name" value="HELICASE-ASSOCIATED"/>
    <property type="match status" value="1"/>
</dbReference>
<reference evidence="3 4" key="1">
    <citation type="journal article" date="2018" name="PLoS ONE">
        <title>The draft genome of Kipferlia bialata reveals reductive genome evolution in fornicate parasites.</title>
        <authorList>
            <person name="Tanifuji G."/>
            <person name="Takabayashi S."/>
            <person name="Kume K."/>
            <person name="Takagi M."/>
            <person name="Nakayama T."/>
            <person name="Kamikawa R."/>
            <person name="Inagaki Y."/>
            <person name="Hashimoto T."/>
        </authorList>
    </citation>
    <scope>NUCLEOTIDE SEQUENCE [LARGE SCALE GENOMIC DNA]</scope>
    <source>
        <strain evidence="3">NY0173</strain>
    </source>
</reference>
<name>A0A391P1L6_9EUKA</name>
<evidence type="ECO:0000256" key="1">
    <source>
        <dbReference type="SAM" id="MobiDB-lite"/>
    </source>
</evidence>
<evidence type="ECO:0000313" key="4">
    <source>
        <dbReference type="Proteomes" id="UP000265618"/>
    </source>
</evidence>
<gene>
    <name evidence="3" type="ORF">KIPB_013868</name>
</gene>
<proteinExistence type="predicted"/>
<feature type="domain" description="Helicase-associated" evidence="2">
    <location>
        <begin position="185"/>
        <end position="242"/>
    </location>
</feature>
<feature type="compositionally biased region" description="Acidic residues" evidence="1">
    <location>
        <begin position="15"/>
        <end position="58"/>
    </location>
</feature>
<dbReference type="Proteomes" id="UP000265618">
    <property type="component" value="Unassembled WGS sequence"/>
</dbReference>
<dbReference type="InterPro" id="IPR005114">
    <property type="entry name" value="Helicase_assoc"/>
</dbReference>
<dbReference type="Gene3D" id="6.10.140.530">
    <property type="match status" value="2"/>
</dbReference>
<dbReference type="AlphaFoldDB" id="A0A391P1L6"/>
<sequence>MTKSKVVSTGQHESSEEDAEDSEETALESDVLMDGESEESAWEETESEYESEEGEGSESESHILIQDAVTVPTLGSVGVAIGDARASCASGHGRPFVTGHKHVESGEVDPIKGRRASLLDAKWKAKLEELRAYLDVHGVWPPKRSGTLGEWVHKQRFDNKKNRLPQWRVDALEGLGINWSPRGPQTKWCDRLAELKKYRSANGSWPSMRSGPLGRWVDKQRVEYRQGKLSAERVAALDEVSFDWNPGAARR</sequence>
<organism evidence="3 4">
    <name type="scientific">Kipferlia bialata</name>
    <dbReference type="NCBI Taxonomy" id="797122"/>
    <lineage>
        <taxon>Eukaryota</taxon>
        <taxon>Metamonada</taxon>
        <taxon>Carpediemonas-like organisms</taxon>
        <taxon>Kipferlia</taxon>
    </lineage>
</organism>
<dbReference type="Pfam" id="PF03457">
    <property type="entry name" value="HA"/>
    <property type="match status" value="2"/>
</dbReference>
<feature type="domain" description="Helicase-associated" evidence="2">
    <location>
        <begin position="120"/>
        <end position="176"/>
    </location>
</feature>
<feature type="compositionally biased region" description="Polar residues" evidence="1">
    <location>
        <begin position="1"/>
        <end position="12"/>
    </location>
</feature>
<keyword evidence="4" id="KW-1185">Reference proteome</keyword>
<evidence type="ECO:0000313" key="3">
    <source>
        <dbReference type="EMBL" id="GCA64299.1"/>
    </source>
</evidence>
<evidence type="ECO:0000259" key="2">
    <source>
        <dbReference type="Pfam" id="PF03457"/>
    </source>
</evidence>
<dbReference type="EMBL" id="BDIP01006821">
    <property type="protein sequence ID" value="GCA64299.1"/>
    <property type="molecule type" value="Genomic_DNA"/>
</dbReference>